<keyword evidence="2" id="KW-1185">Reference proteome</keyword>
<dbReference type="RefSeq" id="WP_184678860.1">
    <property type="nucleotide sequence ID" value="NZ_JACHGY010000001.1"/>
</dbReference>
<protein>
    <submittedName>
        <fullName evidence="1">Uncharacterized protein</fullName>
    </submittedName>
</protein>
<proteinExistence type="predicted"/>
<reference evidence="1 2" key="1">
    <citation type="submission" date="2020-08" db="EMBL/GenBank/DDBJ databases">
        <title>Genomic Encyclopedia of Type Strains, Phase IV (KMG-IV): sequencing the most valuable type-strain genomes for metagenomic binning, comparative biology and taxonomic classification.</title>
        <authorList>
            <person name="Goeker M."/>
        </authorList>
    </citation>
    <scope>NUCLEOTIDE SEQUENCE [LARGE SCALE GENOMIC DNA]</scope>
    <source>
        <strain evidence="1 2">DSM 103725</strain>
    </source>
</reference>
<name>A0A7X0H8T0_9BACT</name>
<organism evidence="1 2">
    <name type="scientific">Algisphaera agarilytica</name>
    <dbReference type="NCBI Taxonomy" id="1385975"/>
    <lineage>
        <taxon>Bacteria</taxon>
        <taxon>Pseudomonadati</taxon>
        <taxon>Planctomycetota</taxon>
        <taxon>Phycisphaerae</taxon>
        <taxon>Phycisphaerales</taxon>
        <taxon>Phycisphaeraceae</taxon>
        <taxon>Algisphaera</taxon>
    </lineage>
</organism>
<gene>
    <name evidence="1" type="ORF">HNQ40_003196</name>
</gene>
<evidence type="ECO:0000313" key="2">
    <source>
        <dbReference type="Proteomes" id="UP000541810"/>
    </source>
</evidence>
<dbReference type="AlphaFoldDB" id="A0A7X0H8T0"/>
<evidence type="ECO:0000313" key="1">
    <source>
        <dbReference type="EMBL" id="MBB6431390.1"/>
    </source>
</evidence>
<dbReference type="Proteomes" id="UP000541810">
    <property type="component" value="Unassembled WGS sequence"/>
</dbReference>
<dbReference type="EMBL" id="JACHGY010000001">
    <property type="protein sequence ID" value="MBB6431390.1"/>
    <property type="molecule type" value="Genomic_DNA"/>
</dbReference>
<comment type="caution">
    <text evidence="1">The sequence shown here is derived from an EMBL/GenBank/DDBJ whole genome shotgun (WGS) entry which is preliminary data.</text>
</comment>
<sequence length="182" mass="21157">MQTPGEEIVGEYLRNLRGCDFIQYNLQTTQTQGEIDVIGINMAERHLYVCEVAIHLSTGLQYTKNKRPDNVDRFVAKFTKDIQYARMAFPDYEHTFMLWSPIVKTSKNPVYNQMVHIADINKKIHVDFGVELQLIVNQDFQDCMSELRRFAGTQTAAFTSPIMRMLQIEERLAKHLKKTLPN</sequence>
<accession>A0A7X0H8T0</accession>